<evidence type="ECO:0000313" key="1">
    <source>
        <dbReference type="EMBL" id="OBX64250.1"/>
    </source>
</evidence>
<comment type="caution">
    <text evidence="1">The sequence shown here is derived from an EMBL/GenBank/DDBJ whole genome shotgun (WGS) entry which is preliminary data.</text>
</comment>
<proteinExistence type="predicted"/>
<sequence>MTVDDIKQKANELAQYLYKKQILNQELPKIMGNDLMLFFVQIKQQLNLAFPNTKSTPKMKSIHYANGFQDEKLKNIAFILDDIEEILSQNHHINHDKVVSFFNQTITESNFEVSPKNLVIVHINSLLNC</sequence>
<dbReference type="RefSeq" id="WP_065256555.1">
    <property type="nucleotide sequence ID" value="NZ_JBPAGO010000002.1"/>
</dbReference>
<accession>A0A1B8Q476</accession>
<organism evidence="1 2">
    <name type="scientific">Moraxella lacunata</name>
    <dbReference type="NCBI Taxonomy" id="477"/>
    <lineage>
        <taxon>Bacteria</taxon>
        <taxon>Pseudomonadati</taxon>
        <taxon>Pseudomonadota</taxon>
        <taxon>Gammaproteobacteria</taxon>
        <taxon>Moraxellales</taxon>
        <taxon>Moraxellaceae</taxon>
        <taxon>Moraxella</taxon>
    </lineage>
</organism>
<reference evidence="1 2" key="1">
    <citation type="submission" date="2016-06" db="EMBL/GenBank/DDBJ databases">
        <title>Draft genome of Moraxella lacunata CCUG 57757A.</title>
        <authorList>
            <person name="Salva-Serra F."/>
            <person name="Engstrom-Jakobsson H."/>
            <person name="Thorell K."/>
            <person name="Gonzales-Siles L."/>
            <person name="Karlsson R."/>
            <person name="Boulund F."/>
            <person name="Engstrand L."/>
            <person name="Kristiansson E."/>
            <person name="Moore E."/>
        </authorList>
    </citation>
    <scope>NUCLEOTIDE SEQUENCE [LARGE SCALE GENOMIC DNA]</scope>
    <source>
        <strain evidence="1 2">CCUG 57757A</strain>
    </source>
</reference>
<protein>
    <submittedName>
        <fullName evidence="1">Uncharacterized protein</fullName>
    </submittedName>
</protein>
<name>A0A1B8Q476_MORLA</name>
<dbReference type="EMBL" id="LZMS01000044">
    <property type="protein sequence ID" value="OBX64250.1"/>
    <property type="molecule type" value="Genomic_DNA"/>
</dbReference>
<gene>
    <name evidence="1" type="ORF">A9309_05025</name>
</gene>
<dbReference type="Proteomes" id="UP000092607">
    <property type="component" value="Unassembled WGS sequence"/>
</dbReference>
<dbReference type="OrthoDB" id="1665721at2"/>
<evidence type="ECO:0000313" key="2">
    <source>
        <dbReference type="Proteomes" id="UP000092607"/>
    </source>
</evidence>
<dbReference type="AlphaFoldDB" id="A0A1B8Q476"/>